<feature type="transmembrane region" description="Helical" evidence="9">
    <location>
        <begin position="257"/>
        <end position="279"/>
    </location>
</feature>
<dbReference type="EMBL" id="SMAE01000010">
    <property type="protein sequence ID" value="TCS87569.1"/>
    <property type="molecule type" value="Genomic_DNA"/>
</dbReference>
<comment type="subcellular location">
    <subcellularLocation>
        <location evidence="1">Cell membrane</location>
        <topology evidence="1">Multi-pass membrane protein</topology>
    </subcellularLocation>
</comment>
<evidence type="ECO:0000256" key="5">
    <source>
        <dbReference type="ARBA" id="ARBA00022741"/>
    </source>
</evidence>
<dbReference type="PROSITE" id="PS00211">
    <property type="entry name" value="ABC_TRANSPORTER_1"/>
    <property type="match status" value="1"/>
</dbReference>
<evidence type="ECO:0000256" key="7">
    <source>
        <dbReference type="ARBA" id="ARBA00022989"/>
    </source>
</evidence>
<dbReference type="OrthoDB" id="9806127at2"/>
<dbReference type="SUPFAM" id="SSF52540">
    <property type="entry name" value="P-loop containing nucleoside triphosphate hydrolases"/>
    <property type="match status" value="1"/>
</dbReference>
<reference evidence="12 13" key="1">
    <citation type="submission" date="2019-03" db="EMBL/GenBank/DDBJ databases">
        <title>Genomic Encyclopedia of Type Strains, Phase IV (KMG-IV): sequencing the most valuable type-strain genomes for metagenomic binning, comparative biology and taxonomic classification.</title>
        <authorList>
            <person name="Goeker M."/>
        </authorList>
    </citation>
    <scope>NUCLEOTIDE SEQUENCE [LARGE SCALE GENOMIC DNA]</scope>
    <source>
        <strain evidence="12 13">DSM 26752</strain>
    </source>
</reference>
<dbReference type="SUPFAM" id="SSF90123">
    <property type="entry name" value="ABC transporter transmembrane region"/>
    <property type="match status" value="1"/>
</dbReference>
<dbReference type="SMART" id="SM00382">
    <property type="entry name" value="AAA"/>
    <property type="match status" value="1"/>
</dbReference>
<protein>
    <submittedName>
        <fullName evidence="12">ATP-binding cassette subfamily B protein/ATP-binding cassette subfamily C protein</fullName>
    </submittedName>
</protein>
<comment type="caution">
    <text evidence="12">The sequence shown here is derived from an EMBL/GenBank/DDBJ whole genome shotgun (WGS) entry which is preliminary data.</text>
</comment>
<name>A0A4R3KSL3_9FIRM</name>
<dbReference type="GO" id="GO:0015421">
    <property type="term" value="F:ABC-type oligopeptide transporter activity"/>
    <property type="evidence" value="ECO:0007669"/>
    <property type="project" value="TreeGrafter"/>
</dbReference>
<dbReference type="InterPro" id="IPR011527">
    <property type="entry name" value="ABC1_TM_dom"/>
</dbReference>
<dbReference type="Pfam" id="PF00005">
    <property type="entry name" value="ABC_tran"/>
    <property type="match status" value="1"/>
</dbReference>
<evidence type="ECO:0000313" key="13">
    <source>
        <dbReference type="Proteomes" id="UP000294567"/>
    </source>
</evidence>
<feature type="transmembrane region" description="Helical" evidence="9">
    <location>
        <begin position="27"/>
        <end position="47"/>
    </location>
</feature>
<evidence type="ECO:0000256" key="1">
    <source>
        <dbReference type="ARBA" id="ARBA00004651"/>
    </source>
</evidence>
<keyword evidence="3" id="KW-1003">Cell membrane</keyword>
<evidence type="ECO:0000259" key="11">
    <source>
        <dbReference type="PROSITE" id="PS50929"/>
    </source>
</evidence>
<dbReference type="PROSITE" id="PS50929">
    <property type="entry name" value="ABC_TM1F"/>
    <property type="match status" value="1"/>
</dbReference>
<dbReference type="GO" id="GO:0005524">
    <property type="term" value="F:ATP binding"/>
    <property type="evidence" value="ECO:0007669"/>
    <property type="project" value="UniProtKB-KW"/>
</dbReference>
<evidence type="ECO:0000256" key="2">
    <source>
        <dbReference type="ARBA" id="ARBA00022448"/>
    </source>
</evidence>
<evidence type="ECO:0000259" key="10">
    <source>
        <dbReference type="PROSITE" id="PS50893"/>
    </source>
</evidence>
<dbReference type="PANTHER" id="PTHR43394">
    <property type="entry name" value="ATP-DEPENDENT PERMEASE MDL1, MITOCHONDRIAL"/>
    <property type="match status" value="1"/>
</dbReference>
<keyword evidence="7 9" id="KW-1133">Transmembrane helix</keyword>
<evidence type="ECO:0000313" key="12">
    <source>
        <dbReference type="EMBL" id="TCS87569.1"/>
    </source>
</evidence>
<dbReference type="FunFam" id="3.40.50.300:FF:000854">
    <property type="entry name" value="Multidrug ABC transporter ATP-binding protein"/>
    <property type="match status" value="1"/>
</dbReference>
<keyword evidence="4 9" id="KW-0812">Transmembrane</keyword>
<evidence type="ECO:0000256" key="6">
    <source>
        <dbReference type="ARBA" id="ARBA00022840"/>
    </source>
</evidence>
<keyword evidence="6 12" id="KW-0067">ATP-binding</keyword>
<keyword evidence="2" id="KW-0813">Transport</keyword>
<sequence>MEKQIKYPFCKTINRLIKNVNEKNPKLYIYFFIYTIAAIIYPFFSILLPKLLIEQFSLGSMISLKNILRIILSFFILSSIVGFIETYIKSSCYTKITALRLDYLKDQFQKLVEMDYKYVEDASFYETYDRALEANNSNDNGVEGVYHKLFTTPAVFITSILFSIWIGRVSIWILLSLILNVVANLWIQRKVNEYEYSMKKELSRQNRRKRYYYETTHDFSFGKEIRLYNLKNRVLENYNKEIQKYIDLNKLIKKKEFALGFLGLFTLFINQAALYGILIWKVVHGMSIADFSMYLALILQLSLLLNTLIEDISFIYRESLYVHDFFKFLDTDLGEIGGEKKAIEKDTLEIEFKNVSFKYPKTDNYIFENLNFKIPKGQRLAIVGLNGAGKSTLVKLMTGLYDVDEGEILINGIPIKDFNKKELYSMFSVVFQDVNILAYTLAENVACASENIDKDRVYEVLDKVGLKNKVASFPKGLDQMMLKIIDENGTELSGGESQKLAIARALYKDGNMVIMDEPTSALDALAEAEIYKDFSELVENKTSIYISHRLSSTKFCDAIALFDKRGLIEYGTHEELMEKRGEYYKMFTIQGKYYQEGGEIIETA</sequence>
<feature type="transmembrane region" description="Helical" evidence="9">
    <location>
        <begin position="291"/>
        <end position="309"/>
    </location>
</feature>
<feature type="transmembrane region" description="Helical" evidence="9">
    <location>
        <begin position="145"/>
        <end position="165"/>
    </location>
</feature>
<dbReference type="GO" id="GO:0005886">
    <property type="term" value="C:plasma membrane"/>
    <property type="evidence" value="ECO:0007669"/>
    <property type="project" value="UniProtKB-SubCell"/>
</dbReference>
<dbReference type="Proteomes" id="UP000294567">
    <property type="component" value="Unassembled WGS sequence"/>
</dbReference>
<keyword evidence="13" id="KW-1185">Reference proteome</keyword>
<dbReference type="InterPro" id="IPR003593">
    <property type="entry name" value="AAA+_ATPase"/>
</dbReference>
<dbReference type="InterPro" id="IPR039421">
    <property type="entry name" value="Type_1_exporter"/>
</dbReference>
<evidence type="ECO:0000256" key="9">
    <source>
        <dbReference type="SAM" id="Phobius"/>
    </source>
</evidence>
<accession>A0A4R3KSL3</accession>
<dbReference type="InterPro" id="IPR027417">
    <property type="entry name" value="P-loop_NTPase"/>
</dbReference>
<dbReference type="PANTHER" id="PTHR43394:SF1">
    <property type="entry name" value="ATP-BINDING CASSETTE SUB-FAMILY B MEMBER 10, MITOCHONDRIAL"/>
    <property type="match status" value="1"/>
</dbReference>
<dbReference type="InterPro" id="IPR017871">
    <property type="entry name" value="ABC_transporter-like_CS"/>
</dbReference>
<dbReference type="RefSeq" id="WP_132028502.1">
    <property type="nucleotide sequence ID" value="NZ_CP068564.1"/>
</dbReference>
<feature type="domain" description="ABC transmembrane type-1" evidence="11">
    <location>
        <begin position="32"/>
        <end position="317"/>
    </location>
</feature>
<feature type="transmembrane region" description="Helical" evidence="9">
    <location>
        <begin position="67"/>
        <end position="88"/>
    </location>
</feature>
<keyword evidence="5" id="KW-0547">Nucleotide-binding</keyword>
<feature type="domain" description="ABC transporter" evidence="10">
    <location>
        <begin position="350"/>
        <end position="589"/>
    </location>
</feature>
<evidence type="ECO:0000256" key="8">
    <source>
        <dbReference type="ARBA" id="ARBA00023136"/>
    </source>
</evidence>
<dbReference type="GO" id="GO:0016887">
    <property type="term" value="F:ATP hydrolysis activity"/>
    <property type="evidence" value="ECO:0007669"/>
    <property type="project" value="InterPro"/>
</dbReference>
<gene>
    <name evidence="12" type="ORF">EDD65_1103</name>
</gene>
<keyword evidence="8 9" id="KW-0472">Membrane</keyword>
<dbReference type="InterPro" id="IPR003439">
    <property type="entry name" value="ABC_transporter-like_ATP-bd"/>
</dbReference>
<dbReference type="Gene3D" id="3.40.50.300">
    <property type="entry name" value="P-loop containing nucleotide triphosphate hydrolases"/>
    <property type="match status" value="1"/>
</dbReference>
<evidence type="ECO:0000256" key="4">
    <source>
        <dbReference type="ARBA" id="ARBA00022692"/>
    </source>
</evidence>
<evidence type="ECO:0000256" key="3">
    <source>
        <dbReference type="ARBA" id="ARBA00022475"/>
    </source>
</evidence>
<feature type="transmembrane region" description="Helical" evidence="9">
    <location>
        <begin position="171"/>
        <end position="187"/>
    </location>
</feature>
<dbReference type="AlphaFoldDB" id="A0A4R3KSL3"/>
<organism evidence="12 13">
    <name type="scientific">Keratinibaculum paraultunense</name>
    <dbReference type="NCBI Taxonomy" id="1278232"/>
    <lineage>
        <taxon>Bacteria</taxon>
        <taxon>Bacillati</taxon>
        <taxon>Bacillota</taxon>
        <taxon>Tissierellia</taxon>
        <taxon>Tissierellales</taxon>
        <taxon>Tepidimicrobiaceae</taxon>
        <taxon>Keratinibaculum</taxon>
    </lineage>
</organism>
<dbReference type="PROSITE" id="PS50893">
    <property type="entry name" value="ABC_TRANSPORTER_2"/>
    <property type="match status" value="1"/>
</dbReference>
<proteinExistence type="predicted"/>
<dbReference type="InterPro" id="IPR036640">
    <property type="entry name" value="ABC1_TM_sf"/>
</dbReference>
<dbReference type="Gene3D" id="1.20.1560.10">
    <property type="entry name" value="ABC transporter type 1, transmembrane domain"/>
    <property type="match status" value="1"/>
</dbReference>